<protein>
    <submittedName>
        <fullName evidence="5">Branched chain amino acid ABC transporter ATP-binding protein</fullName>
    </submittedName>
</protein>
<evidence type="ECO:0000256" key="3">
    <source>
        <dbReference type="ARBA" id="ARBA00022840"/>
    </source>
</evidence>
<accession>M9R612</accession>
<keyword evidence="6" id="KW-1185">Reference proteome</keyword>
<keyword evidence="2" id="KW-0547">Nucleotide-binding</keyword>
<dbReference type="HOGENOM" id="CLU_000604_1_2_5"/>
<evidence type="ECO:0000256" key="2">
    <source>
        <dbReference type="ARBA" id="ARBA00022741"/>
    </source>
</evidence>
<dbReference type="InterPro" id="IPR027417">
    <property type="entry name" value="P-loop_NTPase"/>
</dbReference>
<dbReference type="CDD" id="cd03219">
    <property type="entry name" value="ABC_Mj1267_LivG_branched"/>
    <property type="match status" value="1"/>
</dbReference>
<dbReference type="Proteomes" id="UP000005307">
    <property type="component" value="Chromosome"/>
</dbReference>
<evidence type="ECO:0000256" key="1">
    <source>
        <dbReference type="ARBA" id="ARBA00022448"/>
    </source>
</evidence>
<name>M9R612_9RHOB</name>
<dbReference type="OrthoDB" id="9806149at2"/>
<dbReference type="KEGG" id="oat:OAN307_c24520"/>
<dbReference type="InterPro" id="IPR003593">
    <property type="entry name" value="AAA+_ATPase"/>
</dbReference>
<dbReference type="InterPro" id="IPR017871">
    <property type="entry name" value="ABC_transporter-like_CS"/>
</dbReference>
<keyword evidence="1" id="KW-0813">Transport</keyword>
<dbReference type="Pfam" id="PF12399">
    <property type="entry name" value="BCA_ABC_TP_C"/>
    <property type="match status" value="1"/>
</dbReference>
<dbReference type="InterPro" id="IPR003439">
    <property type="entry name" value="ABC_transporter-like_ATP-bd"/>
</dbReference>
<dbReference type="GO" id="GO:0005886">
    <property type="term" value="C:plasma membrane"/>
    <property type="evidence" value="ECO:0007669"/>
    <property type="project" value="TreeGrafter"/>
</dbReference>
<dbReference type="PROSITE" id="PS50893">
    <property type="entry name" value="ABC_TRANSPORTER_2"/>
    <property type="match status" value="1"/>
</dbReference>
<proteinExistence type="predicted"/>
<dbReference type="Pfam" id="PF00005">
    <property type="entry name" value="ABC_tran"/>
    <property type="match status" value="1"/>
</dbReference>
<gene>
    <name evidence="5" type="ORF">OAN307_c24520</name>
</gene>
<reference evidence="5 6" key="1">
    <citation type="journal article" date="2013" name="PLoS ONE">
        <title>Poles Apart: Arctic and Antarctic Octadecabacter strains Share High Genome Plasticity and a New Type of Xanthorhodopsin.</title>
        <authorList>
            <person name="Vollmers J."/>
            <person name="Voget S."/>
            <person name="Dietrich S."/>
            <person name="Gollnow K."/>
            <person name="Smits M."/>
            <person name="Meyer K."/>
            <person name="Brinkhoff T."/>
            <person name="Simon M."/>
            <person name="Daniel R."/>
        </authorList>
    </citation>
    <scope>NUCLEOTIDE SEQUENCE [LARGE SCALE GENOMIC DNA]</scope>
    <source>
        <strain evidence="5 6">307</strain>
    </source>
</reference>
<evidence type="ECO:0000313" key="6">
    <source>
        <dbReference type="Proteomes" id="UP000005307"/>
    </source>
</evidence>
<dbReference type="InterPro" id="IPR051120">
    <property type="entry name" value="ABC_AA/LPS_Transport"/>
</dbReference>
<dbReference type="GO" id="GO:0016887">
    <property type="term" value="F:ATP hydrolysis activity"/>
    <property type="evidence" value="ECO:0007669"/>
    <property type="project" value="InterPro"/>
</dbReference>
<organism evidence="5 6">
    <name type="scientific">Octadecabacter antarcticus 307</name>
    <dbReference type="NCBI Taxonomy" id="391626"/>
    <lineage>
        <taxon>Bacteria</taxon>
        <taxon>Pseudomonadati</taxon>
        <taxon>Pseudomonadota</taxon>
        <taxon>Alphaproteobacteria</taxon>
        <taxon>Rhodobacterales</taxon>
        <taxon>Roseobacteraceae</taxon>
        <taxon>Octadecabacter</taxon>
    </lineage>
</organism>
<dbReference type="STRING" id="391626.OAN307_c24520"/>
<dbReference type="EMBL" id="CP003740">
    <property type="protein sequence ID" value="AGI68059.1"/>
    <property type="molecule type" value="Genomic_DNA"/>
</dbReference>
<dbReference type="GO" id="GO:0005524">
    <property type="term" value="F:ATP binding"/>
    <property type="evidence" value="ECO:0007669"/>
    <property type="project" value="UniProtKB-KW"/>
</dbReference>
<evidence type="ECO:0000259" key="4">
    <source>
        <dbReference type="PROSITE" id="PS50893"/>
    </source>
</evidence>
<dbReference type="PROSITE" id="PS00211">
    <property type="entry name" value="ABC_TRANSPORTER_1"/>
    <property type="match status" value="1"/>
</dbReference>
<dbReference type="RefSeq" id="WP_015500077.1">
    <property type="nucleotide sequence ID" value="NC_020911.1"/>
</dbReference>
<dbReference type="SUPFAM" id="SSF52540">
    <property type="entry name" value="P-loop containing nucleoside triphosphate hydrolases"/>
    <property type="match status" value="1"/>
</dbReference>
<evidence type="ECO:0000313" key="5">
    <source>
        <dbReference type="EMBL" id="AGI68059.1"/>
    </source>
</evidence>
<dbReference type="InterPro" id="IPR032823">
    <property type="entry name" value="BCA_ABC_TP_C"/>
</dbReference>
<dbReference type="Gene3D" id="3.40.50.300">
    <property type="entry name" value="P-loop containing nucleotide triphosphate hydrolases"/>
    <property type="match status" value="1"/>
</dbReference>
<dbReference type="PANTHER" id="PTHR45772">
    <property type="entry name" value="CONSERVED COMPONENT OF ABC TRANSPORTER FOR NATURAL AMINO ACIDS-RELATED"/>
    <property type="match status" value="1"/>
</dbReference>
<dbReference type="AlphaFoldDB" id="M9R612"/>
<dbReference type="eggNOG" id="COG0411">
    <property type="taxonomic scope" value="Bacteria"/>
</dbReference>
<dbReference type="PANTHER" id="PTHR45772:SF9">
    <property type="entry name" value="CONSERVED COMPONENT OF ABC TRANSPORTER FOR NATURAL AMINO ACIDS"/>
    <property type="match status" value="1"/>
</dbReference>
<feature type="domain" description="ABC transporter" evidence="4">
    <location>
        <begin position="8"/>
        <end position="256"/>
    </location>
</feature>
<keyword evidence="3 5" id="KW-0067">ATP-binding</keyword>
<dbReference type="FunFam" id="3.40.50.300:FF:000421">
    <property type="entry name" value="Branched-chain amino acid ABC transporter ATP-binding protein"/>
    <property type="match status" value="1"/>
</dbReference>
<sequence>MTSSEIVLSVAGLTKSFGGLHAVRGVDFHVNKGAIVGLIGPNGAGKTTTFNMIAGELPPTAGKITLLGEDITGQRTDVLYHKGLMRTFQLSHEYARMTALENLAVAAPTQTGESIWSSWFSNKSVQKREAAVIELARDTLEFLGLTHVCDELAGNLSGGQKKLLEIGRTMMNDSKVVLLDEPGAGVNPTLMRKVAQMIEQLNAERGYTFCIIEHDMDMIARLCGKVVVLAEGQVLMEGTMDQVRSDERVIDAYFGGEVA</sequence>
<dbReference type="SMART" id="SM00382">
    <property type="entry name" value="AAA"/>
    <property type="match status" value="1"/>
</dbReference>